<reference evidence="1 2" key="1">
    <citation type="submission" date="2019-09" db="EMBL/GenBank/DDBJ databases">
        <title>Genomes of Cryomorphaceae.</title>
        <authorList>
            <person name="Bowman J.P."/>
        </authorList>
    </citation>
    <scope>NUCLEOTIDE SEQUENCE [LARGE SCALE GENOMIC DNA]</scope>
    <source>
        <strain evidence="1 2">KCTC 52047</strain>
    </source>
</reference>
<evidence type="ECO:0000313" key="1">
    <source>
        <dbReference type="EMBL" id="KAB1064296.1"/>
    </source>
</evidence>
<gene>
    <name evidence="1" type="ORF">F3059_06235</name>
</gene>
<dbReference type="AlphaFoldDB" id="A0A6N6MAL8"/>
<comment type="caution">
    <text evidence="1">The sequence shown here is derived from an EMBL/GenBank/DDBJ whole genome shotgun (WGS) entry which is preliminary data.</text>
</comment>
<organism evidence="1 2">
    <name type="scientific">Salibacter halophilus</name>
    <dbReference type="NCBI Taxonomy" id="1803916"/>
    <lineage>
        <taxon>Bacteria</taxon>
        <taxon>Pseudomonadati</taxon>
        <taxon>Bacteroidota</taxon>
        <taxon>Flavobacteriia</taxon>
        <taxon>Flavobacteriales</taxon>
        <taxon>Salibacteraceae</taxon>
        <taxon>Salibacter</taxon>
    </lineage>
</organism>
<dbReference type="RefSeq" id="WP_151167308.1">
    <property type="nucleotide sequence ID" value="NZ_WACR01000005.1"/>
</dbReference>
<evidence type="ECO:0000313" key="2">
    <source>
        <dbReference type="Proteomes" id="UP000435357"/>
    </source>
</evidence>
<keyword evidence="2" id="KW-1185">Reference proteome</keyword>
<sequence>MKEKDFAKRIEYFLTTHRTKQKCDELAAEVSKNEAYFEVLIDIWKRGNIHPNYAAWVASHAVMRNEELFKKYGEQLFDFIPHCKTSGEEREILRMAKESEISEEWEGKVLDNCLSNIENPAKAIAIHNYSLELLDRFMKRYTELENEILEIISRNKPHYAVTIQRKIDKLFHKRSSASK</sequence>
<accession>A0A6N6MAL8</accession>
<protein>
    <submittedName>
        <fullName evidence="1">Uncharacterized protein</fullName>
    </submittedName>
</protein>
<dbReference type="EMBL" id="WACR01000005">
    <property type="protein sequence ID" value="KAB1064296.1"/>
    <property type="molecule type" value="Genomic_DNA"/>
</dbReference>
<name>A0A6N6MAL8_9FLAO</name>
<proteinExistence type="predicted"/>
<dbReference type="OrthoDB" id="667893at2"/>
<dbReference type="Proteomes" id="UP000435357">
    <property type="component" value="Unassembled WGS sequence"/>
</dbReference>